<dbReference type="Proteomes" id="UP000805704">
    <property type="component" value="Chromosome 19"/>
</dbReference>
<protein>
    <submittedName>
        <fullName evidence="1">Uncharacterized protein</fullName>
    </submittedName>
</protein>
<evidence type="ECO:0000313" key="1">
    <source>
        <dbReference type="EMBL" id="KAG8008098.1"/>
    </source>
</evidence>
<keyword evidence="2" id="KW-1185">Reference proteome</keyword>
<accession>A0ACB7F2D2</accession>
<proteinExistence type="predicted"/>
<sequence>ALLTSTRRPINISYVMTGYIMGFCGNASQPSPSRAGSGRLGKHNGSVPFTDT</sequence>
<comment type="caution">
    <text evidence="1">The sequence shown here is derived from an EMBL/GenBank/DDBJ whole genome shotgun (WGS) entry which is preliminary data.</text>
</comment>
<organism evidence="1 2">
    <name type="scientific">Nibea albiflora</name>
    <name type="common">Yellow drum</name>
    <name type="synonym">Corvina albiflora</name>
    <dbReference type="NCBI Taxonomy" id="240163"/>
    <lineage>
        <taxon>Eukaryota</taxon>
        <taxon>Metazoa</taxon>
        <taxon>Chordata</taxon>
        <taxon>Craniata</taxon>
        <taxon>Vertebrata</taxon>
        <taxon>Euteleostomi</taxon>
        <taxon>Actinopterygii</taxon>
        <taxon>Neopterygii</taxon>
        <taxon>Teleostei</taxon>
        <taxon>Neoteleostei</taxon>
        <taxon>Acanthomorphata</taxon>
        <taxon>Eupercaria</taxon>
        <taxon>Sciaenidae</taxon>
        <taxon>Nibea</taxon>
    </lineage>
</organism>
<reference evidence="1" key="1">
    <citation type="submission" date="2020-04" db="EMBL/GenBank/DDBJ databases">
        <title>A chromosome-scale assembly and high-density genetic map of the yellow drum (Nibea albiflora) genome.</title>
        <authorList>
            <person name="Xu D."/>
            <person name="Zhang W."/>
            <person name="Chen R."/>
            <person name="Tan P."/>
            <person name="Wang L."/>
            <person name="Song H."/>
            <person name="Tian L."/>
            <person name="Zhu Q."/>
            <person name="Wang B."/>
        </authorList>
    </citation>
    <scope>NUCLEOTIDE SEQUENCE</scope>
    <source>
        <strain evidence="1">ZJHYS-2018</strain>
    </source>
</reference>
<dbReference type="EMBL" id="CM024807">
    <property type="protein sequence ID" value="KAG8008098.1"/>
    <property type="molecule type" value="Genomic_DNA"/>
</dbReference>
<evidence type="ECO:0000313" key="2">
    <source>
        <dbReference type="Proteomes" id="UP000805704"/>
    </source>
</evidence>
<name>A0ACB7F2D2_NIBAL</name>
<gene>
    <name evidence="1" type="ORF">GBF38_019086</name>
</gene>
<feature type="non-terminal residue" evidence="1">
    <location>
        <position position="1"/>
    </location>
</feature>